<dbReference type="NCBIfam" id="TIGR00447">
    <property type="entry name" value="pth"/>
    <property type="match status" value="1"/>
</dbReference>
<evidence type="ECO:0000313" key="11">
    <source>
        <dbReference type="EMBL" id="BBO22556.1"/>
    </source>
</evidence>
<accession>A0A809S253</accession>
<organism evidence="11 12">
    <name type="scientific">Candidatus Nitrosymbiomonas proteolyticus</name>
    <dbReference type="NCBI Taxonomy" id="2608984"/>
    <lineage>
        <taxon>Bacteria</taxon>
        <taxon>Bacillati</taxon>
        <taxon>Armatimonadota</taxon>
        <taxon>Armatimonadota incertae sedis</taxon>
        <taxon>Candidatus Nitrosymbiomonas</taxon>
    </lineage>
</organism>
<keyword evidence="2 8" id="KW-0820">tRNA-binding</keyword>
<feature type="binding site" evidence="8">
    <location>
        <position position="62"/>
    </location>
    <ligand>
        <name>tRNA</name>
        <dbReference type="ChEBI" id="CHEBI:17843"/>
    </ligand>
</feature>
<proteinExistence type="inferred from homology"/>
<keyword evidence="4 8" id="KW-0694">RNA-binding</keyword>
<evidence type="ECO:0000256" key="5">
    <source>
        <dbReference type="ARBA" id="ARBA00038063"/>
    </source>
</evidence>
<dbReference type="Gene3D" id="3.40.50.1470">
    <property type="entry name" value="Peptidyl-tRNA hydrolase"/>
    <property type="match status" value="1"/>
</dbReference>
<evidence type="ECO:0000256" key="10">
    <source>
        <dbReference type="RuleBase" id="RU004320"/>
    </source>
</evidence>
<comment type="catalytic activity">
    <reaction evidence="6 8 9">
        <text>an N-acyl-L-alpha-aminoacyl-tRNA + H2O = an N-acyl-L-amino acid + a tRNA + H(+)</text>
        <dbReference type="Rhea" id="RHEA:54448"/>
        <dbReference type="Rhea" id="RHEA-COMP:10123"/>
        <dbReference type="Rhea" id="RHEA-COMP:13883"/>
        <dbReference type="ChEBI" id="CHEBI:15377"/>
        <dbReference type="ChEBI" id="CHEBI:15378"/>
        <dbReference type="ChEBI" id="CHEBI:59874"/>
        <dbReference type="ChEBI" id="CHEBI:78442"/>
        <dbReference type="ChEBI" id="CHEBI:138191"/>
        <dbReference type="EC" id="3.1.1.29"/>
    </reaction>
</comment>
<dbReference type="InterPro" id="IPR018171">
    <property type="entry name" value="Pept_tRNA_hydro_CS"/>
</dbReference>
<keyword evidence="8" id="KW-0963">Cytoplasm</keyword>
<dbReference type="GO" id="GO:0004045">
    <property type="term" value="F:peptidyl-tRNA hydrolase activity"/>
    <property type="evidence" value="ECO:0007669"/>
    <property type="project" value="UniProtKB-UniRule"/>
</dbReference>
<feature type="active site" description="Proton acceptor" evidence="8">
    <location>
        <position position="15"/>
    </location>
</feature>
<dbReference type="GO" id="GO:0005737">
    <property type="term" value="C:cytoplasm"/>
    <property type="evidence" value="ECO:0007669"/>
    <property type="project" value="UniProtKB-SubCell"/>
</dbReference>
<gene>
    <name evidence="8" type="primary">pth</name>
    <name evidence="11" type="ORF">NPRO_01510</name>
</gene>
<keyword evidence="3 8" id="KW-0378">Hydrolase</keyword>
<dbReference type="PANTHER" id="PTHR17224:SF1">
    <property type="entry name" value="PEPTIDYL-TRNA HYDROLASE"/>
    <property type="match status" value="1"/>
</dbReference>
<dbReference type="GO" id="GO:0072344">
    <property type="term" value="P:rescue of stalled ribosome"/>
    <property type="evidence" value="ECO:0007669"/>
    <property type="project" value="UniProtKB-UniRule"/>
</dbReference>
<dbReference type="GO" id="GO:0000049">
    <property type="term" value="F:tRNA binding"/>
    <property type="evidence" value="ECO:0007669"/>
    <property type="project" value="UniProtKB-UniRule"/>
</dbReference>
<feature type="binding site" evidence="8">
    <location>
        <position position="108"/>
    </location>
    <ligand>
        <name>tRNA</name>
        <dbReference type="ChEBI" id="CHEBI:17843"/>
    </ligand>
</feature>
<dbReference type="EMBL" id="AP021858">
    <property type="protein sequence ID" value="BBO22556.1"/>
    <property type="molecule type" value="Genomic_DNA"/>
</dbReference>
<dbReference type="Proteomes" id="UP000662873">
    <property type="component" value="Chromosome"/>
</dbReference>
<reference evidence="11" key="1">
    <citation type="journal article" name="DNA Res.">
        <title>The physiological potential of anammox bacteria as revealed by their core genome structure.</title>
        <authorList>
            <person name="Okubo T."/>
            <person name="Toyoda A."/>
            <person name="Fukuhara K."/>
            <person name="Uchiyama I."/>
            <person name="Harigaya Y."/>
            <person name="Kuroiwa M."/>
            <person name="Suzuki T."/>
            <person name="Murakami Y."/>
            <person name="Suwa Y."/>
            <person name="Takami H."/>
        </authorList>
    </citation>
    <scope>NUCLEOTIDE SEQUENCE</scope>
    <source>
        <strain evidence="11">317325-2</strain>
    </source>
</reference>
<feature type="binding site" evidence="8">
    <location>
        <position position="60"/>
    </location>
    <ligand>
        <name>tRNA</name>
        <dbReference type="ChEBI" id="CHEBI:17843"/>
    </ligand>
</feature>
<feature type="site" description="Stabilizes the basic form of H active site to accept a proton" evidence="8">
    <location>
        <position position="87"/>
    </location>
</feature>
<dbReference type="HAMAP" id="MF_00083">
    <property type="entry name" value="Pept_tRNA_hydro_bact"/>
    <property type="match status" value="1"/>
</dbReference>
<dbReference type="InterPro" id="IPR036416">
    <property type="entry name" value="Pept_tRNA_hydro_sf"/>
</dbReference>
<comment type="similarity">
    <text evidence="5 8 10">Belongs to the PTH family.</text>
</comment>
<dbReference type="Pfam" id="PF01195">
    <property type="entry name" value="Pept_tRNA_hydro"/>
    <property type="match status" value="1"/>
</dbReference>
<comment type="subcellular location">
    <subcellularLocation>
        <location evidence="8">Cytoplasm</location>
    </subcellularLocation>
</comment>
<dbReference type="SUPFAM" id="SSF53178">
    <property type="entry name" value="Peptidyl-tRNA hydrolase-like"/>
    <property type="match status" value="1"/>
</dbReference>
<dbReference type="GO" id="GO:0006515">
    <property type="term" value="P:protein quality control for misfolded or incompletely synthesized proteins"/>
    <property type="evidence" value="ECO:0007669"/>
    <property type="project" value="UniProtKB-UniRule"/>
</dbReference>
<evidence type="ECO:0000256" key="4">
    <source>
        <dbReference type="ARBA" id="ARBA00022884"/>
    </source>
</evidence>
<dbReference type="CDD" id="cd00462">
    <property type="entry name" value="PTH"/>
    <property type="match status" value="1"/>
</dbReference>
<name>A0A809S253_9BACT</name>
<evidence type="ECO:0000256" key="1">
    <source>
        <dbReference type="ARBA" id="ARBA00013260"/>
    </source>
</evidence>
<feature type="site" description="Discriminates between blocked and unblocked aminoacyl-tRNA" evidence="8">
    <location>
        <position position="5"/>
    </location>
</feature>
<evidence type="ECO:0000256" key="9">
    <source>
        <dbReference type="RuleBase" id="RU000673"/>
    </source>
</evidence>
<sequence length="193" mass="20453">MGLGNPGPEYAGTRHNVGFMVIDALRDRYGAPLKRSKHQSIFGGARIEGVQVVLAKPMTFMNLSGRAVAPLIREFGLPLDRLLVIADEVDLPLGKIRMRSEGGAGGHNGHKSIIQSLGSNQYARLRIGVGRSEAGDTADHVLSRFLPEERSIVGEVLVRAVESCVALLTLGIDRAMQITNSGGGAFGEGAAPD</sequence>
<evidence type="ECO:0000256" key="6">
    <source>
        <dbReference type="ARBA" id="ARBA00048707"/>
    </source>
</evidence>
<dbReference type="KEGG" id="npy:NPRO_01510"/>
<comment type="subunit">
    <text evidence="8">Monomer.</text>
</comment>
<evidence type="ECO:0000313" key="12">
    <source>
        <dbReference type="Proteomes" id="UP000662873"/>
    </source>
</evidence>
<evidence type="ECO:0000256" key="2">
    <source>
        <dbReference type="ARBA" id="ARBA00022555"/>
    </source>
</evidence>
<protein>
    <recommendedName>
        <fullName evidence="7 8">Peptidyl-tRNA hydrolase</fullName>
        <shortName evidence="8">Pth</shortName>
        <ecNumber evidence="1 8">3.1.1.29</ecNumber>
    </recommendedName>
</protein>
<dbReference type="PANTHER" id="PTHR17224">
    <property type="entry name" value="PEPTIDYL-TRNA HYDROLASE"/>
    <property type="match status" value="1"/>
</dbReference>
<dbReference type="FunFam" id="3.40.50.1470:FF:000001">
    <property type="entry name" value="Peptidyl-tRNA hydrolase"/>
    <property type="match status" value="1"/>
</dbReference>
<comment type="function">
    <text evidence="8">Hydrolyzes ribosome-free peptidyl-tRNAs (with 1 or more amino acids incorporated), which drop off the ribosome during protein synthesis, or as a result of ribosome stalling.</text>
</comment>
<dbReference type="PROSITE" id="PS01195">
    <property type="entry name" value="PEPT_TRNA_HYDROL_1"/>
    <property type="match status" value="1"/>
</dbReference>
<feature type="binding site" evidence="8">
    <location>
        <position position="10"/>
    </location>
    <ligand>
        <name>tRNA</name>
        <dbReference type="ChEBI" id="CHEBI:17843"/>
    </ligand>
</feature>
<dbReference type="EC" id="3.1.1.29" evidence="1 8"/>
<dbReference type="AlphaFoldDB" id="A0A809S253"/>
<comment type="function">
    <text evidence="8">Catalyzes the release of premature peptidyl moieties from peptidyl-tRNA molecules trapped in stalled 50S ribosomal subunits, and thus maintains levels of free tRNAs and 50S ribosomes.</text>
</comment>
<evidence type="ECO:0000256" key="7">
    <source>
        <dbReference type="ARBA" id="ARBA00050038"/>
    </source>
</evidence>
<evidence type="ECO:0000256" key="8">
    <source>
        <dbReference type="HAMAP-Rule" id="MF_00083"/>
    </source>
</evidence>
<evidence type="ECO:0000256" key="3">
    <source>
        <dbReference type="ARBA" id="ARBA00022801"/>
    </source>
</evidence>
<dbReference type="InterPro" id="IPR001328">
    <property type="entry name" value="Pept_tRNA_hydro"/>
</dbReference>